<protein>
    <recommendedName>
        <fullName evidence="6">HTH tetR-type domain-containing protein</fullName>
    </recommendedName>
</protein>
<evidence type="ECO:0000313" key="8">
    <source>
        <dbReference type="Proteomes" id="UP000185596"/>
    </source>
</evidence>
<dbReference type="InterPro" id="IPR036271">
    <property type="entry name" value="Tet_transcr_reg_TetR-rel_C_sf"/>
</dbReference>
<dbReference type="AlphaFoldDB" id="A0A1Q8CRP5"/>
<dbReference type="InterPro" id="IPR001647">
    <property type="entry name" value="HTH_TetR"/>
</dbReference>
<accession>A0A1Q8CRP5</accession>
<feature type="DNA-binding region" description="H-T-H motif" evidence="5">
    <location>
        <begin position="31"/>
        <end position="50"/>
    </location>
</feature>
<keyword evidence="2" id="KW-0805">Transcription regulation</keyword>
<proteinExistence type="predicted"/>
<dbReference type="PANTHER" id="PTHR47506">
    <property type="entry name" value="TRANSCRIPTIONAL REGULATORY PROTEIN"/>
    <property type="match status" value="1"/>
</dbReference>
<evidence type="ECO:0000259" key="6">
    <source>
        <dbReference type="PROSITE" id="PS50977"/>
    </source>
</evidence>
<comment type="caution">
    <text evidence="7">The sequence shown here is derived from an EMBL/GenBank/DDBJ whole genome shotgun (WGS) entry which is preliminary data.</text>
</comment>
<evidence type="ECO:0000256" key="2">
    <source>
        <dbReference type="ARBA" id="ARBA00023015"/>
    </source>
</evidence>
<keyword evidence="8" id="KW-1185">Reference proteome</keyword>
<dbReference type="Proteomes" id="UP000185596">
    <property type="component" value="Unassembled WGS sequence"/>
</dbReference>
<name>A0A1Q8CRP5_9PSEU</name>
<keyword evidence="4" id="KW-0804">Transcription</keyword>
<dbReference type="Pfam" id="PF00440">
    <property type="entry name" value="TetR_N"/>
    <property type="match status" value="1"/>
</dbReference>
<keyword evidence="1" id="KW-0678">Repressor</keyword>
<dbReference type="Gene3D" id="1.10.357.10">
    <property type="entry name" value="Tetracycline Repressor, domain 2"/>
    <property type="match status" value="1"/>
</dbReference>
<dbReference type="SUPFAM" id="SSF46689">
    <property type="entry name" value="Homeodomain-like"/>
    <property type="match status" value="1"/>
</dbReference>
<gene>
    <name evidence="7" type="ORF">BU204_13805</name>
</gene>
<dbReference type="PANTHER" id="PTHR47506:SF1">
    <property type="entry name" value="HTH-TYPE TRANSCRIPTIONAL REGULATOR YJDC"/>
    <property type="match status" value="1"/>
</dbReference>
<dbReference type="PROSITE" id="PS50977">
    <property type="entry name" value="HTH_TETR_2"/>
    <property type="match status" value="1"/>
</dbReference>
<evidence type="ECO:0000313" key="7">
    <source>
        <dbReference type="EMBL" id="OLF17007.1"/>
    </source>
</evidence>
<dbReference type="InterPro" id="IPR009057">
    <property type="entry name" value="Homeodomain-like_sf"/>
</dbReference>
<keyword evidence="3 5" id="KW-0238">DNA-binding</keyword>
<dbReference type="EMBL" id="MSIE01000022">
    <property type="protein sequence ID" value="OLF17007.1"/>
    <property type="molecule type" value="Genomic_DNA"/>
</dbReference>
<evidence type="ECO:0000256" key="1">
    <source>
        <dbReference type="ARBA" id="ARBA00022491"/>
    </source>
</evidence>
<organism evidence="7 8">
    <name type="scientific">Actinophytocola xanthii</name>
    <dbReference type="NCBI Taxonomy" id="1912961"/>
    <lineage>
        <taxon>Bacteria</taxon>
        <taxon>Bacillati</taxon>
        <taxon>Actinomycetota</taxon>
        <taxon>Actinomycetes</taxon>
        <taxon>Pseudonocardiales</taxon>
        <taxon>Pseudonocardiaceae</taxon>
    </lineage>
</organism>
<reference evidence="7 8" key="1">
    <citation type="submission" date="2016-12" db="EMBL/GenBank/DDBJ databases">
        <title>The draft genome sequence of Actinophytocola sp. 11-183.</title>
        <authorList>
            <person name="Wang W."/>
            <person name="Yuan L."/>
        </authorList>
    </citation>
    <scope>NUCLEOTIDE SEQUENCE [LARGE SCALE GENOMIC DNA]</scope>
    <source>
        <strain evidence="7 8">11-183</strain>
    </source>
</reference>
<dbReference type="OrthoDB" id="9816296at2"/>
<feature type="domain" description="HTH tetR-type" evidence="6">
    <location>
        <begin position="8"/>
        <end position="68"/>
    </location>
</feature>
<evidence type="ECO:0000256" key="5">
    <source>
        <dbReference type="PROSITE-ProRule" id="PRU00335"/>
    </source>
</evidence>
<dbReference type="GO" id="GO:0003677">
    <property type="term" value="F:DNA binding"/>
    <property type="evidence" value="ECO:0007669"/>
    <property type="project" value="UniProtKB-UniRule"/>
</dbReference>
<dbReference type="InterPro" id="IPR039538">
    <property type="entry name" value="BetI_C"/>
</dbReference>
<dbReference type="RefSeq" id="WP_075126059.1">
    <property type="nucleotide sequence ID" value="NZ_MSIE01000022.1"/>
</dbReference>
<evidence type="ECO:0000256" key="3">
    <source>
        <dbReference type="ARBA" id="ARBA00023125"/>
    </source>
</evidence>
<dbReference type="SUPFAM" id="SSF48498">
    <property type="entry name" value="Tetracyclin repressor-like, C-terminal domain"/>
    <property type="match status" value="1"/>
</dbReference>
<dbReference type="Pfam" id="PF13977">
    <property type="entry name" value="TetR_C_6"/>
    <property type="match status" value="1"/>
</dbReference>
<evidence type="ECO:0000256" key="4">
    <source>
        <dbReference type="ARBA" id="ARBA00023163"/>
    </source>
</evidence>
<sequence length="190" mass="21149">MPRRTDHQQRRRGLVEALWRVLTVQGLEAVSLRQVAAEAGVSMGMVQHYFADKAEMVMFALDSMTEQVGRRMADALAALPEPVEPLHRVRVVLEQTLPLDPRRRLEAQVAATFLARAPVDARIAEYLRAAYAEGHAYLLEQLREADVDEPARAAALLLALTDGLTTHTLAGHHEPAQALAVLHDELDRLR</sequence>